<reference evidence="2" key="2">
    <citation type="submission" date="2020-11" db="EMBL/GenBank/DDBJ databases">
        <authorList>
            <person name="McCartney M.A."/>
            <person name="Auch B."/>
            <person name="Kono T."/>
            <person name="Mallez S."/>
            <person name="Becker A."/>
            <person name="Gohl D.M."/>
            <person name="Silverstein K.A.T."/>
            <person name="Koren S."/>
            <person name="Bechman K.B."/>
            <person name="Herman A."/>
            <person name="Abrahante J.E."/>
            <person name="Garbe J."/>
        </authorList>
    </citation>
    <scope>NUCLEOTIDE SEQUENCE</scope>
    <source>
        <strain evidence="2">Duluth1</strain>
        <tissue evidence="2">Whole animal</tissue>
    </source>
</reference>
<evidence type="ECO:0000313" key="2">
    <source>
        <dbReference type="EMBL" id="KAH3897998.1"/>
    </source>
</evidence>
<organism evidence="2 3">
    <name type="scientific">Dreissena polymorpha</name>
    <name type="common">Zebra mussel</name>
    <name type="synonym">Mytilus polymorpha</name>
    <dbReference type="NCBI Taxonomy" id="45954"/>
    <lineage>
        <taxon>Eukaryota</taxon>
        <taxon>Metazoa</taxon>
        <taxon>Spiralia</taxon>
        <taxon>Lophotrochozoa</taxon>
        <taxon>Mollusca</taxon>
        <taxon>Bivalvia</taxon>
        <taxon>Autobranchia</taxon>
        <taxon>Heteroconchia</taxon>
        <taxon>Euheterodonta</taxon>
        <taxon>Imparidentia</taxon>
        <taxon>Neoheterodontei</taxon>
        <taxon>Myida</taxon>
        <taxon>Dreissenoidea</taxon>
        <taxon>Dreissenidae</taxon>
        <taxon>Dreissena</taxon>
    </lineage>
</organism>
<name>A0A9D4NNG8_DREPO</name>
<dbReference type="Proteomes" id="UP000828390">
    <property type="component" value="Unassembled WGS sequence"/>
</dbReference>
<reference evidence="2" key="1">
    <citation type="journal article" date="2019" name="bioRxiv">
        <title>The Genome of the Zebra Mussel, Dreissena polymorpha: A Resource for Invasive Species Research.</title>
        <authorList>
            <person name="McCartney M.A."/>
            <person name="Auch B."/>
            <person name="Kono T."/>
            <person name="Mallez S."/>
            <person name="Zhang Y."/>
            <person name="Obille A."/>
            <person name="Becker A."/>
            <person name="Abrahante J.E."/>
            <person name="Garbe J."/>
            <person name="Badalamenti J.P."/>
            <person name="Herman A."/>
            <person name="Mangelson H."/>
            <person name="Liachko I."/>
            <person name="Sullivan S."/>
            <person name="Sone E.D."/>
            <person name="Koren S."/>
            <person name="Silverstein K.A.T."/>
            <person name="Beckman K.B."/>
            <person name="Gohl D.M."/>
        </authorList>
    </citation>
    <scope>NUCLEOTIDE SEQUENCE</scope>
    <source>
        <strain evidence="2">Duluth1</strain>
        <tissue evidence="2">Whole animal</tissue>
    </source>
</reference>
<comment type="caution">
    <text evidence="2">The sequence shown here is derived from an EMBL/GenBank/DDBJ whole genome shotgun (WGS) entry which is preliminary data.</text>
</comment>
<accession>A0A9D4NNG8</accession>
<evidence type="ECO:0000313" key="3">
    <source>
        <dbReference type="Proteomes" id="UP000828390"/>
    </source>
</evidence>
<keyword evidence="3" id="KW-1185">Reference proteome</keyword>
<gene>
    <name evidence="2" type="ORF">DPMN_022194</name>
    <name evidence="1" type="ORF">DPMN_151147</name>
</gene>
<evidence type="ECO:0000313" key="1">
    <source>
        <dbReference type="EMBL" id="KAH3797564.1"/>
    </source>
</evidence>
<dbReference type="EMBL" id="JAIWYP010000007">
    <property type="protein sequence ID" value="KAH3797564.1"/>
    <property type="molecule type" value="Genomic_DNA"/>
</dbReference>
<sequence>MFYDIFVPAVTVLTSPKAERDQVESSLYSDGQLQISFNARIFIINPLNKLVTVSAFVGILPPHFGAASVTNGAPSEDCQVTGVDQRSI</sequence>
<proteinExistence type="predicted"/>
<dbReference type="AlphaFoldDB" id="A0A9D4NNG8"/>
<dbReference type="EMBL" id="JAIWYP010000001">
    <property type="protein sequence ID" value="KAH3897998.1"/>
    <property type="molecule type" value="Genomic_DNA"/>
</dbReference>
<protein>
    <submittedName>
        <fullName evidence="2">Uncharacterized protein</fullName>
    </submittedName>
</protein>